<dbReference type="Proteomes" id="UP000482634">
    <property type="component" value="Unassembled WGS sequence"/>
</dbReference>
<keyword evidence="4" id="KW-1185">Reference proteome</keyword>
<proteinExistence type="predicted"/>
<dbReference type="EMBL" id="JAAHBV010000279">
    <property type="protein sequence ID" value="NER60729.1"/>
    <property type="molecule type" value="Genomic_DNA"/>
</dbReference>
<accession>A0A6B3P1C1</accession>
<evidence type="ECO:0000313" key="4">
    <source>
        <dbReference type="Proteomes" id="UP000482634"/>
    </source>
</evidence>
<gene>
    <name evidence="1" type="ORF">G3435_13500</name>
    <name evidence="2" type="ORF">G3436_19805</name>
</gene>
<organism evidence="2 4">
    <name type="scientific">Pseudomonas brassicae</name>
    <dbReference type="NCBI Taxonomy" id="2708063"/>
    <lineage>
        <taxon>Bacteria</taxon>
        <taxon>Pseudomonadati</taxon>
        <taxon>Pseudomonadota</taxon>
        <taxon>Gammaproteobacteria</taxon>
        <taxon>Pseudomonadales</taxon>
        <taxon>Pseudomonadaceae</taxon>
        <taxon>Pseudomonas</taxon>
    </lineage>
</organism>
<comment type="caution">
    <text evidence="2">The sequence shown here is derived from an EMBL/GenBank/DDBJ whole genome shotgun (WGS) entry which is preliminary data.</text>
</comment>
<accession>A0A6M0CYZ9</accession>
<dbReference type="Proteomes" id="UP000480410">
    <property type="component" value="Unassembled WGS sequence"/>
</dbReference>
<dbReference type="RefSeq" id="WP_163948430.1">
    <property type="nucleotide sequence ID" value="NZ_JAAHBU010000312.1"/>
</dbReference>
<evidence type="ECO:0000313" key="1">
    <source>
        <dbReference type="EMBL" id="NER60729.1"/>
    </source>
</evidence>
<name>A0A6B3P1C1_9PSED</name>
<evidence type="ECO:0000313" key="2">
    <source>
        <dbReference type="EMBL" id="NER65697.1"/>
    </source>
</evidence>
<dbReference type="AlphaFoldDB" id="A0A6B3P1C1"/>
<dbReference type="EMBL" id="JAAHBU010000312">
    <property type="protein sequence ID" value="NER65697.1"/>
    <property type="molecule type" value="Genomic_DNA"/>
</dbReference>
<protein>
    <submittedName>
        <fullName evidence="2">Uncharacterized protein</fullName>
    </submittedName>
</protein>
<sequence>MRDAKTFSDEHSLCPAATWPWRMECRPVDLLAFSEGWARTDGGCAV</sequence>
<evidence type="ECO:0000313" key="3">
    <source>
        <dbReference type="Proteomes" id="UP000480410"/>
    </source>
</evidence>
<reference evidence="3 4" key="1">
    <citation type="submission" date="2020-02" db="EMBL/GenBank/DDBJ databases">
        <title>Broccoli isolated Pseudomonas sp.</title>
        <authorList>
            <person name="Fujikawa T."/>
            <person name="Sawada H."/>
        </authorList>
    </citation>
    <scope>NUCLEOTIDE SEQUENCE [LARGE SCALE GENOMIC DNA]</scope>
    <source>
        <strain evidence="2 4">MAFF212427</strain>
        <strain evidence="1 3">MAFF212428</strain>
    </source>
</reference>